<gene>
    <name evidence="1" type="ORF">S01H1_03631</name>
</gene>
<accession>X0SSX7</accession>
<feature type="non-terminal residue" evidence="1">
    <location>
        <position position="82"/>
    </location>
</feature>
<evidence type="ECO:0000313" key="1">
    <source>
        <dbReference type="EMBL" id="GAF79002.1"/>
    </source>
</evidence>
<sequence>MTFEEPEMHHNQEKAYFAGKHAWEPITLVWYDGEQSPDISDEIYKWIDKGVLLGVGTANVNAPNKYKKEAKLQMLDGAGKAT</sequence>
<dbReference type="EMBL" id="BARS01001964">
    <property type="protein sequence ID" value="GAF79002.1"/>
    <property type="molecule type" value="Genomic_DNA"/>
</dbReference>
<dbReference type="AlphaFoldDB" id="X0SSX7"/>
<organism evidence="1">
    <name type="scientific">marine sediment metagenome</name>
    <dbReference type="NCBI Taxonomy" id="412755"/>
    <lineage>
        <taxon>unclassified sequences</taxon>
        <taxon>metagenomes</taxon>
        <taxon>ecological metagenomes</taxon>
    </lineage>
</organism>
<proteinExistence type="predicted"/>
<comment type="caution">
    <text evidence="1">The sequence shown here is derived from an EMBL/GenBank/DDBJ whole genome shotgun (WGS) entry which is preliminary data.</text>
</comment>
<protein>
    <submittedName>
        <fullName evidence="1">Uncharacterized protein</fullName>
    </submittedName>
</protein>
<name>X0SSX7_9ZZZZ</name>
<reference evidence="1" key="1">
    <citation type="journal article" date="2014" name="Front. Microbiol.">
        <title>High frequency of phylogenetically diverse reductive dehalogenase-homologous genes in deep subseafloor sedimentary metagenomes.</title>
        <authorList>
            <person name="Kawai M."/>
            <person name="Futagami T."/>
            <person name="Toyoda A."/>
            <person name="Takaki Y."/>
            <person name="Nishi S."/>
            <person name="Hori S."/>
            <person name="Arai W."/>
            <person name="Tsubouchi T."/>
            <person name="Morono Y."/>
            <person name="Uchiyama I."/>
            <person name="Ito T."/>
            <person name="Fujiyama A."/>
            <person name="Inagaki F."/>
            <person name="Takami H."/>
        </authorList>
    </citation>
    <scope>NUCLEOTIDE SEQUENCE</scope>
    <source>
        <strain evidence="1">Expedition CK06-06</strain>
    </source>
</reference>